<name>A0AAD9JHC8_9ANNE</name>
<evidence type="ECO:0000256" key="1">
    <source>
        <dbReference type="ARBA" id="ARBA00004370"/>
    </source>
</evidence>
<feature type="transmembrane region" description="Helical" evidence="5">
    <location>
        <begin position="234"/>
        <end position="252"/>
    </location>
</feature>
<comment type="caution">
    <text evidence="7">The sequence shown here is derived from an EMBL/GenBank/DDBJ whole genome shotgun (WGS) entry which is preliminary data.</text>
</comment>
<organism evidence="7 8">
    <name type="scientific">Paralvinella palmiformis</name>
    <dbReference type="NCBI Taxonomy" id="53620"/>
    <lineage>
        <taxon>Eukaryota</taxon>
        <taxon>Metazoa</taxon>
        <taxon>Spiralia</taxon>
        <taxon>Lophotrochozoa</taxon>
        <taxon>Annelida</taxon>
        <taxon>Polychaeta</taxon>
        <taxon>Sedentaria</taxon>
        <taxon>Canalipalpata</taxon>
        <taxon>Terebellida</taxon>
        <taxon>Terebelliformia</taxon>
        <taxon>Alvinellidae</taxon>
        <taxon>Paralvinella</taxon>
    </lineage>
</organism>
<feature type="domain" description="G-protein coupled receptors family 1 profile" evidence="6">
    <location>
        <begin position="38"/>
        <end position="288"/>
    </location>
</feature>
<evidence type="ECO:0000256" key="4">
    <source>
        <dbReference type="ARBA" id="ARBA00023136"/>
    </source>
</evidence>
<sequence length="325" mass="37139">MSNVTSNHTTHRELVASRLANGIWIYAGAILLLIGTVGNSLVLAVVVRSNLRKLTTSLYLIVLAVVDTAILYNGLMRYWIKEITGTDIRMASVSSCKVQTFFAYFLVQFEAWILVCVAFERMIAVFHPHRAKVIFTKRFAAIQITFTGLVLMVINLHFFWTHTLMHGSCLLSDTKFTYFADNIWKWLDFVLSSLGPFVLMVSFNVAIISRLIYLKYAKNRTTDVVSKRLNTMTAILITISFVFFLTTAPISFFSRRERHREEAAESDEEWAIISIVAYVNNAINFILYCLSGPCFRRELAKMLKIEKYLSKIHPVENNDTGNEGR</sequence>
<evidence type="ECO:0000313" key="8">
    <source>
        <dbReference type="Proteomes" id="UP001208570"/>
    </source>
</evidence>
<keyword evidence="3 5" id="KW-1133">Transmembrane helix</keyword>
<dbReference type="PANTHER" id="PTHR46641">
    <property type="entry name" value="FMRFAMIDE RECEPTOR-RELATED"/>
    <property type="match status" value="1"/>
</dbReference>
<dbReference type="PRINTS" id="PR00237">
    <property type="entry name" value="GPCRRHODOPSN"/>
</dbReference>
<evidence type="ECO:0000256" key="2">
    <source>
        <dbReference type="ARBA" id="ARBA00022692"/>
    </source>
</evidence>
<evidence type="ECO:0000313" key="7">
    <source>
        <dbReference type="EMBL" id="KAK2153001.1"/>
    </source>
</evidence>
<comment type="subcellular location">
    <subcellularLocation>
        <location evidence="1">Membrane</location>
    </subcellularLocation>
</comment>
<feature type="transmembrane region" description="Helical" evidence="5">
    <location>
        <begin position="139"/>
        <end position="160"/>
    </location>
</feature>
<keyword evidence="2 5" id="KW-0812">Transmembrane</keyword>
<dbReference type="GO" id="GO:0004930">
    <property type="term" value="F:G protein-coupled receptor activity"/>
    <property type="evidence" value="ECO:0007669"/>
    <property type="project" value="InterPro"/>
</dbReference>
<dbReference type="InterPro" id="IPR000276">
    <property type="entry name" value="GPCR_Rhodpsn"/>
</dbReference>
<dbReference type="AlphaFoldDB" id="A0AAD9JHC8"/>
<gene>
    <name evidence="7" type="ORF">LSH36_311g01001</name>
</gene>
<feature type="transmembrane region" description="Helical" evidence="5">
    <location>
        <begin position="100"/>
        <end position="119"/>
    </location>
</feature>
<dbReference type="InterPro" id="IPR052954">
    <property type="entry name" value="GPCR-Ligand_Int"/>
</dbReference>
<feature type="transmembrane region" description="Helical" evidence="5">
    <location>
        <begin position="58"/>
        <end position="80"/>
    </location>
</feature>
<evidence type="ECO:0000256" key="5">
    <source>
        <dbReference type="SAM" id="Phobius"/>
    </source>
</evidence>
<keyword evidence="8" id="KW-1185">Reference proteome</keyword>
<dbReference type="PROSITE" id="PS50262">
    <property type="entry name" value="G_PROTEIN_RECEP_F1_2"/>
    <property type="match status" value="1"/>
</dbReference>
<dbReference type="Pfam" id="PF00001">
    <property type="entry name" value="7tm_1"/>
    <property type="match status" value="1"/>
</dbReference>
<dbReference type="PANTHER" id="PTHR46641:SF25">
    <property type="entry name" value="CNMAMIDE RECEPTOR-RELATED"/>
    <property type="match status" value="1"/>
</dbReference>
<accession>A0AAD9JHC8</accession>
<protein>
    <recommendedName>
        <fullName evidence="6">G-protein coupled receptors family 1 profile domain-containing protein</fullName>
    </recommendedName>
</protein>
<dbReference type="EMBL" id="JAODUP010000311">
    <property type="protein sequence ID" value="KAK2153001.1"/>
    <property type="molecule type" value="Genomic_DNA"/>
</dbReference>
<keyword evidence="4 5" id="KW-0472">Membrane</keyword>
<evidence type="ECO:0000256" key="3">
    <source>
        <dbReference type="ARBA" id="ARBA00022989"/>
    </source>
</evidence>
<evidence type="ECO:0000259" key="6">
    <source>
        <dbReference type="PROSITE" id="PS50262"/>
    </source>
</evidence>
<reference evidence="7" key="1">
    <citation type="journal article" date="2023" name="Mol. Biol. Evol.">
        <title>Third-Generation Sequencing Reveals the Adaptive Role of the Epigenome in Three Deep-Sea Polychaetes.</title>
        <authorList>
            <person name="Perez M."/>
            <person name="Aroh O."/>
            <person name="Sun Y."/>
            <person name="Lan Y."/>
            <person name="Juniper S.K."/>
            <person name="Young C.R."/>
            <person name="Angers B."/>
            <person name="Qian P.Y."/>
        </authorList>
    </citation>
    <scope>NUCLEOTIDE SEQUENCE</scope>
    <source>
        <strain evidence="7">P08H-3</strain>
    </source>
</reference>
<dbReference type="SUPFAM" id="SSF81321">
    <property type="entry name" value="Family A G protein-coupled receptor-like"/>
    <property type="match status" value="1"/>
</dbReference>
<feature type="transmembrane region" description="Helical" evidence="5">
    <location>
        <begin position="194"/>
        <end position="213"/>
    </location>
</feature>
<feature type="transmembrane region" description="Helical" evidence="5">
    <location>
        <begin position="23"/>
        <end position="46"/>
    </location>
</feature>
<dbReference type="Proteomes" id="UP001208570">
    <property type="component" value="Unassembled WGS sequence"/>
</dbReference>
<dbReference type="InterPro" id="IPR017452">
    <property type="entry name" value="GPCR_Rhodpsn_7TM"/>
</dbReference>
<dbReference type="GO" id="GO:0016020">
    <property type="term" value="C:membrane"/>
    <property type="evidence" value="ECO:0007669"/>
    <property type="project" value="UniProtKB-SubCell"/>
</dbReference>
<proteinExistence type="predicted"/>
<feature type="transmembrane region" description="Helical" evidence="5">
    <location>
        <begin position="272"/>
        <end position="295"/>
    </location>
</feature>
<dbReference type="Gene3D" id="1.20.1070.10">
    <property type="entry name" value="Rhodopsin 7-helix transmembrane proteins"/>
    <property type="match status" value="1"/>
</dbReference>